<dbReference type="SUPFAM" id="SSF54060">
    <property type="entry name" value="His-Me finger endonucleases"/>
    <property type="match status" value="1"/>
</dbReference>
<dbReference type="Proteomes" id="UP000198569">
    <property type="component" value="Unassembled WGS sequence"/>
</dbReference>
<dbReference type="Pfam" id="PF18962">
    <property type="entry name" value="Por_Secre_tail"/>
    <property type="match status" value="1"/>
</dbReference>
<dbReference type="EMBL" id="FNMV01000002">
    <property type="protein sequence ID" value="SDW34374.1"/>
    <property type="molecule type" value="Genomic_DNA"/>
</dbReference>
<proteinExistence type="inferred from homology"/>
<dbReference type="InterPro" id="IPR036691">
    <property type="entry name" value="Endo/exonu/phosph_ase_sf"/>
</dbReference>
<dbReference type="SUPFAM" id="SSF56219">
    <property type="entry name" value="DNase I-like"/>
    <property type="match status" value="1"/>
</dbReference>
<evidence type="ECO:0000313" key="7">
    <source>
        <dbReference type="Proteomes" id="UP000198569"/>
    </source>
</evidence>
<comment type="similarity">
    <text evidence="1">Belongs to the EndA/NucM nuclease family.</text>
</comment>
<dbReference type="RefSeq" id="WP_091429454.1">
    <property type="nucleotide sequence ID" value="NZ_FNMV01000002.1"/>
</dbReference>
<dbReference type="SUPFAM" id="SSF49265">
    <property type="entry name" value="Fibronectin type III"/>
    <property type="match status" value="1"/>
</dbReference>
<organism evidence="6 7">
    <name type="scientific">Flavobacterium degerlachei</name>
    <dbReference type="NCBI Taxonomy" id="229203"/>
    <lineage>
        <taxon>Bacteria</taxon>
        <taxon>Pseudomonadati</taxon>
        <taxon>Bacteroidota</taxon>
        <taxon>Flavobacteriia</taxon>
        <taxon>Flavobacteriales</taxon>
        <taxon>Flavobacteriaceae</taxon>
        <taxon>Flavobacterium</taxon>
    </lineage>
</organism>
<evidence type="ECO:0000259" key="5">
    <source>
        <dbReference type="PROSITE" id="PS50853"/>
    </source>
</evidence>
<dbReference type="PANTHER" id="PTHR33607">
    <property type="entry name" value="ENDONUCLEASE-1"/>
    <property type="match status" value="1"/>
</dbReference>
<dbReference type="Pfam" id="PF00041">
    <property type="entry name" value="fn3"/>
    <property type="match status" value="2"/>
</dbReference>
<feature type="domain" description="Fibronectin type-III" evidence="5">
    <location>
        <begin position="538"/>
        <end position="619"/>
    </location>
</feature>
<dbReference type="NCBIfam" id="TIGR04183">
    <property type="entry name" value="Por_Secre_tail"/>
    <property type="match status" value="1"/>
</dbReference>
<reference evidence="7" key="1">
    <citation type="submission" date="2016-10" db="EMBL/GenBank/DDBJ databases">
        <authorList>
            <person name="Varghese N."/>
            <person name="Submissions S."/>
        </authorList>
    </citation>
    <scope>NUCLEOTIDE SEQUENCE [LARGE SCALE GENOMIC DNA]</scope>
    <source>
        <strain evidence="7">DSM 15718</strain>
    </source>
</reference>
<dbReference type="CDD" id="cd00063">
    <property type="entry name" value="FN3"/>
    <property type="match status" value="2"/>
</dbReference>
<protein>
    <submittedName>
        <fullName evidence="6">Por secretion system C-terminal sorting domain-containing protein</fullName>
    </submittedName>
</protein>
<dbReference type="GO" id="GO:0016787">
    <property type="term" value="F:hydrolase activity"/>
    <property type="evidence" value="ECO:0007669"/>
    <property type="project" value="UniProtKB-KW"/>
</dbReference>
<evidence type="ECO:0000256" key="2">
    <source>
        <dbReference type="ARBA" id="ARBA00022722"/>
    </source>
</evidence>
<dbReference type="Gene3D" id="3.60.10.10">
    <property type="entry name" value="Endonuclease/exonuclease/phosphatase"/>
    <property type="match status" value="1"/>
</dbReference>
<dbReference type="InterPro" id="IPR036116">
    <property type="entry name" value="FN3_sf"/>
</dbReference>
<dbReference type="Pfam" id="PF04231">
    <property type="entry name" value="Endonuclease_1"/>
    <property type="match status" value="1"/>
</dbReference>
<dbReference type="PANTHER" id="PTHR33607:SF2">
    <property type="entry name" value="ENDONUCLEASE-1"/>
    <property type="match status" value="1"/>
</dbReference>
<gene>
    <name evidence="6" type="ORF">SAMN05444338_102154</name>
</gene>
<dbReference type="OrthoDB" id="5500612at2"/>
<dbReference type="InterPro" id="IPR026444">
    <property type="entry name" value="Secre_tail"/>
</dbReference>
<dbReference type="InterPro" id="IPR005135">
    <property type="entry name" value="Endo/exonuclease/phosphatase"/>
</dbReference>
<dbReference type="InterPro" id="IPR025667">
    <property type="entry name" value="SprB_repeat"/>
</dbReference>
<dbReference type="InterPro" id="IPR003961">
    <property type="entry name" value="FN3_dom"/>
</dbReference>
<dbReference type="Pfam" id="PF13573">
    <property type="entry name" value="SprB"/>
    <property type="match status" value="1"/>
</dbReference>
<dbReference type="GO" id="GO:0004518">
    <property type="term" value="F:nuclease activity"/>
    <property type="evidence" value="ECO:0007669"/>
    <property type="project" value="UniProtKB-KW"/>
</dbReference>
<keyword evidence="2" id="KW-0540">Nuclease</keyword>
<feature type="domain" description="Fibronectin type-III" evidence="5">
    <location>
        <begin position="278"/>
        <end position="363"/>
    </location>
</feature>
<dbReference type="Pfam" id="PF03372">
    <property type="entry name" value="Exo_endo_phos"/>
    <property type="match status" value="1"/>
</dbReference>
<dbReference type="PROSITE" id="PS50853">
    <property type="entry name" value="FN3"/>
    <property type="match status" value="2"/>
</dbReference>
<dbReference type="SMART" id="SM00060">
    <property type="entry name" value="FN3"/>
    <property type="match status" value="2"/>
</dbReference>
<dbReference type="Gene3D" id="2.60.40.10">
    <property type="entry name" value="Immunoglobulins"/>
    <property type="match status" value="2"/>
</dbReference>
<dbReference type="STRING" id="229203.SAMN05444338_102154"/>
<accession>A0A1H2STN1</accession>
<keyword evidence="4" id="KW-0378">Hydrolase</keyword>
<sequence length="1745" mass="185218">MKHFYLKKQLLLVAVFSFLSLLSFGQVPSYYNGTNINQTGNALKSSLATLISSNTTNLSYTPGVWDALKQTDLDPNDPTKVLLIYGYNDTDGDITNDRTRSKDLNGGNQGQWNREHVFAKSLGNPNLGTTGPGSDAHHLRASDITLNSTRNNYPFGAGSGNATLINGTYWYPGDEWKGDVARMVMYMHLRYGDQCLPSAVAVSAQNYSSDMSDIFLQWNAEDPVSQVEINRNTILEGVQGNRNPFIDNPAFATIIWGGPQAQNRFDGSVILDTEAPTTPANLYATNTTQTETTLSWTQSTDNIGVLGYRVYNGTVQIGSSSTANYVLSGLNSNTNYSLSIKAFDAAGNISNSSNSISITTTAGTPPANSVVFMNEIHYDNAGTDVGEGVEIAGTAGTDLSGWSIIPYNGNGGASYSPAGSLSGIIPNQSNGFGTVFVSINGLQNGAPDGLALVNNLGNVIQFLSYEGSFAATNGPANGMTSTDIGVSQTGFEAVGLSLQLTGSGTNYSDFTWQTSTASTYGSINTGQTFSTTTVALAAPTNLVANNITKTTVDLSWDASNGVSYIILNGTSEIAATTATTYKLTGLTLNTTYNLTVKAVDADDNTSEDSNLVTITTLKDATTPTPTGTVFINEIHYDNAGSDIDEGVEIAGLAGTDITGWKIIPYNGNGGASYMPIGNLSGTIPNQLNGYGTISVSISGLQNGAPDGIALVDASNNVIQFLSYEGSFTATNGPAAGMTSTDIGIEEAGTATVGTSLQLVGKGTQYSDFTWEAAVSTSGKVNKGQKFGDLVFINEIHYDNAGTDVNEAVEIAGYAGTDLTGWSIIPYNGSGGASYTPTGNLSGIIPNQLNGYGTVSVNIPGLQNGAPDGLALVDAAGKVIQFLSYEGSFTATNGPAIGMTSIDIGVPEASTAAIGTSLQLTGAGYTYADFTWQATKNTFGAVNAGQFFGDAADILVVIPIAEARTKAEGEIVTVTGVLTVSDQFAGSAYIQDTTGAIAVFDKTVHGTGIFKIGDSITVTGTRSNYSDQVQISPVSAVTNNGLANQPIQPITITLSEMVNHPAELVRIENTTFPKPGAILFGNSNTDITDASGTAQLRIDADVNDLVGFGQPETCSEIIGVVGNYFATQQLLPRMRTDLPCADKFQQSGSDLSISKDKTLDIATWNVAWFGDETNSPAAGKPDSDAIQKEAVKNVLQTLDADIYAIEEVSDDALLAQMVSEMNDYSFILSEATSYPNDTSGAKQKVGFIYKNKTVAAVSTKVLLKTIHPYYNGGDAAALANYPDTDKSRFFASGRLPFMLTANVTIDGNKKQINIIDLHARANTSGDAQGKYDMRKFDVEVLKDTLDAQYPNANLVLLGDYNDDVDQTVSDVSTTVSSYEAYVNDAAKYFVPTKSLSDAGYRSYVTYENMIDHITLSNELTDLYIPESARVHYEFYSSDYTKTASDHFPVSVRLQMKLMNVDSLNVTNVTCNGEENGTASIVVSGGISPYSYTWSTNDTTNGITNIAAGTYSVIVKDALKNTISKEVTVTEATAIEIPTAEDVTVYRGYSEKSCTTLTDDGISGGVQPYSYAWSNGATTNAIKVCPEQTTTYTLTVTDANGCIAVSERTVIVEDVRCGNNPRNPKVEICHNGKAICVDEHAVKWHLAHGDLLGSCSGNDSQINITNVNVYPNPFVNNVNVSINSSTNGKVDFLVYNFFGQLVSQTTQEVSAGKSVTNLELSKLRKGFYFLKTVVNGKIKNIKYLVKR</sequence>
<keyword evidence="3" id="KW-0732">Signal</keyword>
<dbReference type="InterPro" id="IPR013783">
    <property type="entry name" value="Ig-like_fold"/>
</dbReference>
<evidence type="ECO:0000256" key="4">
    <source>
        <dbReference type="ARBA" id="ARBA00022801"/>
    </source>
</evidence>
<evidence type="ECO:0000256" key="3">
    <source>
        <dbReference type="ARBA" id="ARBA00022729"/>
    </source>
</evidence>
<dbReference type="InterPro" id="IPR044925">
    <property type="entry name" value="His-Me_finger_sf"/>
</dbReference>
<name>A0A1H2STN1_9FLAO</name>
<evidence type="ECO:0000256" key="1">
    <source>
        <dbReference type="ARBA" id="ARBA00006429"/>
    </source>
</evidence>
<keyword evidence="7" id="KW-1185">Reference proteome</keyword>
<evidence type="ECO:0000313" key="6">
    <source>
        <dbReference type="EMBL" id="SDW34374.1"/>
    </source>
</evidence>
<dbReference type="Gene3D" id="2.60.40.740">
    <property type="match status" value="1"/>
</dbReference>
<dbReference type="InterPro" id="IPR007346">
    <property type="entry name" value="Endonuclease-I"/>
</dbReference>